<reference evidence="10 11" key="1">
    <citation type="submission" date="2014-11" db="EMBL/GenBank/DDBJ databases">
        <authorList>
            <person name="Wibberg Daniel"/>
        </authorList>
    </citation>
    <scope>NUCLEOTIDE SEQUENCE [LARGE SCALE GENOMIC DNA]</scope>
    <source>
        <strain evidence="10">Rhizoctonia solani AG1-IB 7/3/14</strain>
    </source>
</reference>
<dbReference type="InterPro" id="IPR056150">
    <property type="entry name" value="WD40_CDC20-Fz"/>
</dbReference>
<keyword evidence="3" id="KW-0132">Cell division</keyword>
<gene>
    <name evidence="10" type="ORF">RSOLAG1IB_05229</name>
</gene>
<comment type="similarity">
    <text evidence="1">Belongs to the WD repeat CDC20/Fizzy family.</text>
</comment>
<keyword evidence="11" id="KW-1185">Reference proteome</keyword>
<evidence type="ECO:0000256" key="2">
    <source>
        <dbReference type="ARBA" id="ARBA00022574"/>
    </source>
</evidence>
<dbReference type="EMBL" id="LN679107">
    <property type="protein sequence ID" value="CEL63188.1"/>
    <property type="molecule type" value="Genomic_DNA"/>
</dbReference>
<evidence type="ECO:0000256" key="3">
    <source>
        <dbReference type="ARBA" id="ARBA00022618"/>
    </source>
</evidence>
<evidence type="ECO:0000256" key="7">
    <source>
        <dbReference type="PROSITE-ProRule" id="PRU00221"/>
    </source>
</evidence>
<dbReference type="InterPro" id="IPR015943">
    <property type="entry name" value="WD40/YVTN_repeat-like_dom_sf"/>
</dbReference>
<keyword evidence="2 7" id="KW-0853">WD repeat</keyword>
<feature type="region of interest" description="Disordered" evidence="8">
    <location>
        <begin position="131"/>
        <end position="153"/>
    </location>
</feature>
<dbReference type="GO" id="GO:0010997">
    <property type="term" value="F:anaphase-promoting complex binding"/>
    <property type="evidence" value="ECO:0007669"/>
    <property type="project" value="InterPro"/>
</dbReference>
<feature type="region of interest" description="Disordered" evidence="8">
    <location>
        <begin position="237"/>
        <end position="265"/>
    </location>
</feature>
<evidence type="ECO:0000256" key="6">
    <source>
        <dbReference type="ARBA" id="ARBA00023306"/>
    </source>
</evidence>
<dbReference type="GO" id="GO:0005680">
    <property type="term" value="C:anaphase-promoting complex"/>
    <property type="evidence" value="ECO:0007669"/>
    <property type="project" value="TreeGrafter"/>
</dbReference>
<dbReference type="PANTHER" id="PTHR19918">
    <property type="entry name" value="CELL DIVISION CYCLE 20 CDC20 FIZZY -RELATED"/>
    <property type="match status" value="1"/>
</dbReference>
<dbReference type="GO" id="GO:1905786">
    <property type="term" value="P:positive regulation of anaphase-promoting complex-dependent catabolic process"/>
    <property type="evidence" value="ECO:0007669"/>
    <property type="project" value="TreeGrafter"/>
</dbReference>
<accession>A0A0B7G3W9</accession>
<dbReference type="InterPro" id="IPR021858">
    <property type="entry name" value="Fun_TF"/>
</dbReference>
<evidence type="ECO:0000313" key="10">
    <source>
        <dbReference type="EMBL" id="CEL63188.1"/>
    </source>
</evidence>
<organism evidence="10 11">
    <name type="scientific">Thanatephorus cucumeris (strain AG1-IB / isolate 7/3/14)</name>
    <name type="common">Lettuce bottom rot fungus</name>
    <name type="synonym">Rhizoctonia solani</name>
    <dbReference type="NCBI Taxonomy" id="1108050"/>
    <lineage>
        <taxon>Eukaryota</taxon>
        <taxon>Fungi</taxon>
        <taxon>Dikarya</taxon>
        <taxon>Basidiomycota</taxon>
        <taxon>Agaricomycotina</taxon>
        <taxon>Agaricomycetes</taxon>
        <taxon>Cantharellales</taxon>
        <taxon>Ceratobasidiaceae</taxon>
        <taxon>Rhizoctonia</taxon>
        <taxon>Rhizoctonia solani AG-1</taxon>
    </lineage>
</organism>
<feature type="compositionally biased region" description="Polar residues" evidence="8">
    <location>
        <begin position="1"/>
        <end position="16"/>
    </location>
</feature>
<dbReference type="GO" id="GO:0031145">
    <property type="term" value="P:anaphase-promoting complex-dependent catabolic process"/>
    <property type="evidence" value="ECO:0007669"/>
    <property type="project" value="TreeGrafter"/>
</dbReference>
<evidence type="ECO:0000256" key="8">
    <source>
        <dbReference type="SAM" id="MobiDB-lite"/>
    </source>
</evidence>
<dbReference type="InterPro" id="IPR001680">
    <property type="entry name" value="WD40_rpt"/>
</dbReference>
<protein>
    <submittedName>
        <fullName evidence="10">WD repeat-containing protein slp1</fullName>
    </submittedName>
</protein>
<feature type="domain" description="CDC20/Fizzy WD40" evidence="9">
    <location>
        <begin position="270"/>
        <end position="586"/>
    </location>
</feature>
<feature type="region of interest" description="Disordered" evidence="8">
    <location>
        <begin position="1"/>
        <end position="30"/>
    </location>
</feature>
<dbReference type="Pfam" id="PF24807">
    <property type="entry name" value="WD40_CDC20-Fz"/>
    <property type="match status" value="1"/>
</dbReference>
<dbReference type="STRING" id="1108050.A0A0B7G3W9"/>
<sequence length="798" mass="85722">MFPTSPSKCAPQTPSKTPRRRANTTQSGHADVISLGLGALSLSPSKALDPNESLNPFLAPSSKPRPPSPARSRSKHGRSNTLSAAVGARAIGITDALANEARQGILHKGGLESKYDSINITRDWPVARGKSTETRTGSLASRPKATHAPVSFDKPLGTDDRFVPSRAVSDTAIGVASVPAIAAAQATSNTATVSPGHAARLTASLALPSASQRILTYCEAPPLPATDSTLALQRSLAQSLHTRPGQGSGVNGGPAPTSRRKISDKPERILDAPGLMDDFYLNLLAWSSGNILAIALGECVYLWAAETGTVTHLSTAPCDPATEQPITHITGLDWSLDSAYLGISYANGTIEVWDVESGSKLRSMMGRQGQVACLAWNQHILASGCVDGAIWMHDTRIAAHKVAEMISHTSEVCGLKWQPANANGSGGGMLGMLASGGNDNVVNAWDSRVGSTSTANGARAQPKWTKRNHTAAVKALAWCPWQPNLLATGGGTGDAMIHFWSSTSGARVNSLSTPGQVTSLVWSQHSKELLSTHGFPHNAVMVHSYPGMGKIAEIKDAHDTRVLFSAASPNGDVVATGAGDENLKFWKIWEIPKKTAVRKREEESRRTSLTLLKLVVIDGTLGYTALRDGLPMFLQLVAEDPSLLIEQSDGNLVVSFPRALEYHRHELTRFAVYDVILGFLLGVPSLAEYGHEGACDSHDHGYERVHGIPATLLQIISQVNSWRAGSRVRVDDWKTLERRVLEWESPYAGLEEDPTSESASVKRAAVQEGWRHVLLIYIYMMARVYAGSRLMIRTYKRQ</sequence>
<proteinExistence type="inferred from homology"/>
<dbReference type="PANTHER" id="PTHR19918:SF8">
    <property type="entry name" value="FI02843P"/>
    <property type="match status" value="1"/>
</dbReference>
<dbReference type="Gene3D" id="2.130.10.10">
    <property type="entry name" value="YVTN repeat-like/Quinoprotein amine dehydrogenase"/>
    <property type="match status" value="1"/>
</dbReference>
<evidence type="ECO:0000256" key="1">
    <source>
        <dbReference type="ARBA" id="ARBA00006445"/>
    </source>
</evidence>
<dbReference type="PROSITE" id="PS50082">
    <property type="entry name" value="WD_REPEATS_2"/>
    <property type="match status" value="2"/>
</dbReference>
<dbReference type="InterPro" id="IPR036322">
    <property type="entry name" value="WD40_repeat_dom_sf"/>
</dbReference>
<dbReference type="GO" id="GO:0051301">
    <property type="term" value="P:cell division"/>
    <property type="evidence" value="ECO:0007669"/>
    <property type="project" value="UniProtKB-KW"/>
</dbReference>
<dbReference type="SUPFAM" id="SSF50978">
    <property type="entry name" value="WD40 repeat-like"/>
    <property type="match status" value="1"/>
</dbReference>
<dbReference type="PROSITE" id="PS50294">
    <property type="entry name" value="WD_REPEATS_REGION"/>
    <property type="match status" value="1"/>
</dbReference>
<feature type="repeat" description="WD" evidence="7">
    <location>
        <begin position="329"/>
        <end position="363"/>
    </location>
</feature>
<dbReference type="OrthoDB" id="10263272at2759"/>
<keyword evidence="4" id="KW-0677">Repeat</keyword>
<name>A0A0B7G3W9_THACB</name>
<keyword evidence="6" id="KW-0131">Cell cycle</keyword>
<feature type="repeat" description="WD" evidence="7">
    <location>
        <begin position="555"/>
        <end position="588"/>
    </location>
</feature>
<evidence type="ECO:0000313" key="11">
    <source>
        <dbReference type="Proteomes" id="UP000059188"/>
    </source>
</evidence>
<dbReference type="SMART" id="SM00320">
    <property type="entry name" value="WD40"/>
    <property type="match status" value="5"/>
</dbReference>
<evidence type="ECO:0000259" key="9">
    <source>
        <dbReference type="Pfam" id="PF24807"/>
    </source>
</evidence>
<dbReference type="Proteomes" id="UP000059188">
    <property type="component" value="Unassembled WGS sequence"/>
</dbReference>
<dbReference type="AlphaFoldDB" id="A0A0B7G3W9"/>
<feature type="region of interest" description="Disordered" evidence="8">
    <location>
        <begin position="44"/>
        <end position="83"/>
    </location>
</feature>
<dbReference type="GO" id="GO:1990757">
    <property type="term" value="F:ubiquitin ligase activator activity"/>
    <property type="evidence" value="ECO:0007669"/>
    <property type="project" value="TreeGrafter"/>
</dbReference>
<keyword evidence="5" id="KW-0498">Mitosis</keyword>
<evidence type="ECO:0000256" key="4">
    <source>
        <dbReference type="ARBA" id="ARBA00022737"/>
    </source>
</evidence>
<dbReference type="Pfam" id="PF11951">
    <property type="entry name" value="Fungal_trans_2"/>
    <property type="match status" value="1"/>
</dbReference>
<evidence type="ECO:0000256" key="5">
    <source>
        <dbReference type="ARBA" id="ARBA00022776"/>
    </source>
</evidence>
<dbReference type="InterPro" id="IPR033010">
    <property type="entry name" value="Cdc20/Fizzy"/>
</dbReference>